<evidence type="ECO:0000313" key="2">
    <source>
        <dbReference type="Proteomes" id="UP001059041"/>
    </source>
</evidence>
<evidence type="ECO:0000313" key="1">
    <source>
        <dbReference type="EMBL" id="KAI7811201.1"/>
    </source>
</evidence>
<comment type="caution">
    <text evidence="1">The sequence shown here is derived from an EMBL/GenBank/DDBJ whole genome shotgun (WGS) entry which is preliminary data.</text>
</comment>
<proteinExistence type="predicted"/>
<accession>A0A9W7X028</accession>
<dbReference type="Proteomes" id="UP001059041">
    <property type="component" value="Linkage Group LG4"/>
</dbReference>
<protein>
    <submittedName>
        <fullName evidence="1">Uncharacterized protein</fullName>
    </submittedName>
</protein>
<dbReference type="EMBL" id="JAFHDT010000004">
    <property type="protein sequence ID" value="KAI7811201.1"/>
    <property type="molecule type" value="Genomic_DNA"/>
</dbReference>
<reference evidence="1" key="1">
    <citation type="submission" date="2021-02" db="EMBL/GenBank/DDBJ databases">
        <title>Comparative genomics reveals that relaxation of natural selection precedes convergent phenotypic evolution of cavefish.</title>
        <authorList>
            <person name="Peng Z."/>
        </authorList>
    </citation>
    <scope>NUCLEOTIDE SEQUENCE</scope>
    <source>
        <tissue evidence="1">Muscle</tissue>
    </source>
</reference>
<dbReference type="AlphaFoldDB" id="A0A9W7X028"/>
<sequence length="118" mass="13555">MPIPRIQEELDEIVLAWNNHRIRPVHNSRSPHGRPSIMYAVPRVYGATDCLHPVGLEKVEACLEECVFKDFPCDEEIFNVCVDLMSEHDLDLTNDVFAAVDLYITLRQLINSELEPHT</sequence>
<organism evidence="1 2">
    <name type="scientific">Triplophysa rosa</name>
    <name type="common">Cave loach</name>
    <dbReference type="NCBI Taxonomy" id="992332"/>
    <lineage>
        <taxon>Eukaryota</taxon>
        <taxon>Metazoa</taxon>
        <taxon>Chordata</taxon>
        <taxon>Craniata</taxon>
        <taxon>Vertebrata</taxon>
        <taxon>Euteleostomi</taxon>
        <taxon>Actinopterygii</taxon>
        <taxon>Neopterygii</taxon>
        <taxon>Teleostei</taxon>
        <taxon>Ostariophysi</taxon>
        <taxon>Cypriniformes</taxon>
        <taxon>Nemacheilidae</taxon>
        <taxon>Triplophysa</taxon>
    </lineage>
</organism>
<keyword evidence="2" id="KW-1185">Reference proteome</keyword>
<gene>
    <name evidence="1" type="ORF">IRJ41_011599</name>
</gene>
<name>A0A9W7X028_TRIRA</name>